<dbReference type="Proteomes" id="UP000000493">
    <property type="component" value="Chromosome"/>
</dbReference>
<reference evidence="1 2" key="2">
    <citation type="journal article" date="2012" name="Stand. Genomic Sci.">
        <title>Complete genome sequence of the aquatic bacterium Runella slithyformis type strain (LSU 4(T)).</title>
        <authorList>
            <person name="Copeland A."/>
            <person name="Zhang X."/>
            <person name="Misra M."/>
            <person name="Lapidus A."/>
            <person name="Nolan M."/>
            <person name="Lucas S."/>
            <person name="Deshpande S."/>
            <person name="Cheng J.F."/>
            <person name="Tapia R."/>
            <person name="Goodwin L.A."/>
            <person name="Pitluck S."/>
            <person name="Liolios K."/>
            <person name="Pagani I."/>
            <person name="Ivanova N."/>
            <person name="Mikhailova N."/>
            <person name="Pati A."/>
            <person name="Chen A."/>
            <person name="Palaniappan K."/>
            <person name="Land M."/>
            <person name="Hauser L."/>
            <person name="Pan C."/>
            <person name="Jeffries C.D."/>
            <person name="Detter J.C."/>
            <person name="Brambilla E.M."/>
            <person name="Rohde M."/>
            <person name="Djao O.D."/>
            <person name="Goker M."/>
            <person name="Sikorski J."/>
            <person name="Tindall B.J."/>
            <person name="Woyke T."/>
            <person name="Bristow J."/>
            <person name="Eisen J.A."/>
            <person name="Markowitz V."/>
            <person name="Hugenholtz P."/>
            <person name="Kyrpides N.C."/>
            <person name="Klenk H.P."/>
            <person name="Mavromatis K."/>
        </authorList>
    </citation>
    <scope>NUCLEOTIDE SEQUENCE [LARGE SCALE GENOMIC DNA]</scope>
    <source>
        <strain evidence="2">ATCC 29530 / DSM 19594 / LMG 11500 / NCIMB 11436 / LSU 4</strain>
    </source>
</reference>
<dbReference type="KEGG" id="rsi:Runsl_3289"/>
<accession>A0A7U4E6Z8</accession>
<keyword evidence="2" id="KW-1185">Reference proteome</keyword>
<organism evidence="1 2">
    <name type="scientific">Runella slithyformis (strain ATCC 29530 / DSM 19594 / LMG 11500 / NCIMB 11436 / LSU 4)</name>
    <dbReference type="NCBI Taxonomy" id="761193"/>
    <lineage>
        <taxon>Bacteria</taxon>
        <taxon>Pseudomonadati</taxon>
        <taxon>Bacteroidota</taxon>
        <taxon>Cytophagia</taxon>
        <taxon>Cytophagales</taxon>
        <taxon>Spirosomataceae</taxon>
        <taxon>Runella</taxon>
    </lineage>
</organism>
<sequence>MPDSRYVHSRVYQFKHTLPAACPVNNSDFRESSYLIAAYNEKSAVKTPLKTERQRQSGRGNLQSFLSKSVFEWRRDNRLSIR</sequence>
<reference evidence="2" key="1">
    <citation type="submission" date="2011-06" db="EMBL/GenBank/DDBJ databases">
        <title>The complete genome of chromosome of Runella slithyformis DSM 19594.</title>
        <authorList>
            <consortium name="US DOE Joint Genome Institute (JGI-PGF)"/>
            <person name="Lucas S."/>
            <person name="Han J."/>
            <person name="Lapidus A."/>
            <person name="Bruce D."/>
            <person name="Goodwin L."/>
            <person name="Pitluck S."/>
            <person name="Peters L."/>
            <person name="Kyrpides N."/>
            <person name="Mavromatis K."/>
            <person name="Ivanova N."/>
            <person name="Ovchinnikova G."/>
            <person name="Zhang X."/>
            <person name="Misra M."/>
            <person name="Detter J.C."/>
            <person name="Tapia R."/>
            <person name="Han C."/>
            <person name="Land M."/>
            <person name="Hauser L."/>
            <person name="Markowitz V."/>
            <person name="Cheng J.-F."/>
            <person name="Hugenholtz P."/>
            <person name="Woyke T."/>
            <person name="Wu D."/>
            <person name="Tindall B."/>
            <person name="Faehrich R."/>
            <person name="Brambilla E."/>
            <person name="Klenk H.-P."/>
            <person name="Eisen J.A."/>
        </authorList>
    </citation>
    <scope>NUCLEOTIDE SEQUENCE [LARGE SCALE GENOMIC DNA]</scope>
    <source>
        <strain evidence="2">ATCC 29530 / DSM 19594 / LMG 11500 / NCIMB 11436 / LSU 4</strain>
    </source>
</reference>
<evidence type="ECO:0000313" key="1">
    <source>
        <dbReference type="EMBL" id="AEI49664.1"/>
    </source>
</evidence>
<protein>
    <submittedName>
        <fullName evidence="1">Uncharacterized protein</fullName>
    </submittedName>
</protein>
<evidence type="ECO:0000313" key="2">
    <source>
        <dbReference type="Proteomes" id="UP000000493"/>
    </source>
</evidence>
<dbReference type="AlphaFoldDB" id="A0A7U4E6Z8"/>
<name>A0A7U4E6Z8_RUNSL</name>
<proteinExistence type="predicted"/>
<gene>
    <name evidence="1" type="ordered locus">Runsl_3289</name>
</gene>
<dbReference type="EMBL" id="CP002859">
    <property type="protein sequence ID" value="AEI49664.1"/>
    <property type="molecule type" value="Genomic_DNA"/>
</dbReference>